<dbReference type="EMBL" id="JAIWQS010000012">
    <property type="protein sequence ID" value="KAJ8748669.1"/>
    <property type="molecule type" value="Genomic_DNA"/>
</dbReference>
<evidence type="ECO:0000256" key="4">
    <source>
        <dbReference type="ARBA" id="ARBA00022692"/>
    </source>
</evidence>
<dbReference type="GO" id="GO:0005506">
    <property type="term" value="F:iron ion binding"/>
    <property type="evidence" value="ECO:0007669"/>
    <property type="project" value="InterPro"/>
</dbReference>
<reference evidence="13 14" key="1">
    <citation type="submission" date="2021-09" db="EMBL/GenBank/DDBJ databases">
        <title>Genomic insights and catalytic innovation underlie evolution of tropane alkaloids biosynthesis.</title>
        <authorList>
            <person name="Wang Y.-J."/>
            <person name="Tian T."/>
            <person name="Huang J.-P."/>
            <person name="Huang S.-X."/>
        </authorList>
    </citation>
    <scope>NUCLEOTIDE SEQUENCE [LARGE SCALE GENOMIC DNA]</scope>
    <source>
        <strain evidence="13">KIB-2018</strain>
        <tissue evidence="13">Leaf</tissue>
    </source>
</reference>
<evidence type="ECO:0000313" key="13">
    <source>
        <dbReference type="EMBL" id="KAJ8748669.1"/>
    </source>
</evidence>
<gene>
    <name evidence="13" type="ORF">K2173_008114</name>
</gene>
<keyword evidence="4" id="KW-0812">Transmembrane</keyword>
<dbReference type="GO" id="GO:0016705">
    <property type="term" value="F:oxidoreductase activity, acting on paired donors, with incorporation or reduction of molecular oxygen"/>
    <property type="evidence" value="ECO:0007669"/>
    <property type="project" value="InterPro"/>
</dbReference>
<dbReference type="Pfam" id="PF00067">
    <property type="entry name" value="p450"/>
    <property type="match status" value="1"/>
</dbReference>
<evidence type="ECO:0000256" key="1">
    <source>
        <dbReference type="ARBA" id="ARBA00004167"/>
    </source>
</evidence>
<evidence type="ECO:0000256" key="2">
    <source>
        <dbReference type="ARBA" id="ARBA00010617"/>
    </source>
</evidence>
<name>A0AAV8S998_9ROSI</name>
<evidence type="ECO:0000256" key="11">
    <source>
        <dbReference type="PIRSR" id="PIRSR602401-1"/>
    </source>
</evidence>
<keyword evidence="10" id="KW-0472">Membrane</keyword>
<evidence type="ECO:0000313" key="14">
    <source>
        <dbReference type="Proteomes" id="UP001159364"/>
    </source>
</evidence>
<evidence type="ECO:0000256" key="12">
    <source>
        <dbReference type="RuleBase" id="RU000461"/>
    </source>
</evidence>
<evidence type="ECO:0008006" key="15">
    <source>
        <dbReference type="Google" id="ProtNLM"/>
    </source>
</evidence>
<dbReference type="PROSITE" id="PS00086">
    <property type="entry name" value="CYTOCHROME_P450"/>
    <property type="match status" value="1"/>
</dbReference>
<dbReference type="PANTHER" id="PTHR24282">
    <property type="entry name" value="CYTOCHROME P450 FAMILY MEMBER"/>
    <property type="match status" value="1"/>
</dbReference>
<keyword evidence="8 11" id="KW-0408">Iron</keyword>
<dbReference type="SUPFAM" id="SSF48264">
    <property type="entry name" value="Cytochrome P450"/>
    <property type="match status" value="1"/>
</dbReference>
<keyword evidence="9 12" id="KW-0503">Monooxygenase</keyword>
<dbReference type="GO" id="GO:0004497">
    <property type="term" value="F:monooxygenase activity"/>
    <property type="evidence" value="ECO:0007669"/>
    <property type="project" value="UniProtKB-KW"/>
</dbReference>
<keyword evidence="5 11" id="KW-0479">Metal-binding</keyword>
<dbReference type="InterPro" id="IPR001128">
    <property type="entry name" value="Cyt_P450"/>
</dbReference>
<feature type="binding site" description="axial binding residue" evidence="11">
    <location>
        <position position="459"/>
    </location>
    <ligand>
        <name>heme</name>
        <dbReference type="ChEBI" id="CHEBI:30413"/>
    </ligand>
    <ligandPart>
        <name>Fe</name>
        <dbReference type="ChEBI" id="CHEBI:18248"/>
    </ligandPart>
</feature>
<dbReference type="InterPro" id="IPR036396">
    <property type="entry name" value="Cyt_P450_sf"/>
</dbReference>
<keyword evidence="14" id="KW-1185">Reference proteome</keyword>
<dbReference type="GO" id="GO:0020037">
    <property type="term" value="F:heme binding"/>
    <property type="evidence" value="ECO:0007669"/>
    <property type="project" value="InterPro"/>
</dbReference>
<comment type="subcellular location">
    <subcellularLocation>
        <location evidence="1">Membrane</location>
        <topology evidence="1">Single-pass membrane protein</topology>
    </subcellularLocation>
</comment>
<comment type="similarity">
    <text evidence="2 12">Belongs to the cytochrome P450 family.</text>
</comment>
<dbReference type="PRINTS" id="PR00463">
    <property type="entry name" value="EP450I"/>
</dbReference>
<keyword evidence="3 11" id="KW-0349">Heme</keyword>
<protein>
    <recommendedName>
        <fullName evidence="15">Cytochrome P450</fullName>
    </recommendedName>
</protein>
<organism evidence="13 14">
    <name type="scientific">Erythroxylum novogranatense</name>
    <dbReference type="NCBI Taxonomy" id="1862640"/>
    <lineage>
        <taxon>Eukaryota</taxon>
        <taxon>Viridiplantae</taxon>
        <taxon>Streptophyta</taxon>
        <taxon>Embryophyta</taxon>
        <taxon>Tracheophyta</taxon>
        <taxon>Spermatophyta</taxon>
        <taxon>Magnoliopsida</taxon>
        <taxon>eudicotyledons</taxon>
        <taxon>Gunneridae</taxon>
        <taxon>Pentapetalae</taxon>
        <taxon>rosids</taxon>
        <taxon>fabids</taxon>
        <taxon>Malpighiales</taxon>
        <taxon>Erythroxylaceae</taxon>
        <taxon>Erythroxylum</taxon>
    </lineage>
</organism>
<evidence type="ECO:0000256" key="3">
    <source>
        <dbReference type="ARBA" id="ARBA00022617"/>
    </source>
</evidence>
<dbReference type="InterPro" id="IPR017972">
    <property type="entry name" value="Cyt_P450_CS"/>
</dbReference>
<dbReference type="PANTHER" id="PTHR24282:SF135">
    <property type="entry name" value="CYTOCHROME P450 709B2"/>
    <property type="match status" value="1"/>
</dbReference>
<sequence length="513" mass="58391">MGYLGIVMVALAVVLFTKTWQLFKVVLWRPYTVTKMFENQGVRGPPWKLFYGSTPEMKKLNQDAHQLVLDIKSNDIIQKAQPFYHKWSSQYGQTIPYWIGTEPRLIISDAELAKQILSNKFGFYVKPKMSHSLIRLIGNGLIFIDGEDWARHKRILNPAFSIDKLKVMIKKMAKCTVEMLDEWKNRAIVAEDPRFKIIINEDFRKLTADIISHTAFGSSYAQGIEAFRAQEELQKYSAASLADIFLPGSQFLPTLSNIRIWKLERELNTILEQIVSNKLKSHDGDGLLGIMLGALGSSDSKDSPKLNMKEIIEECRTFFFAGHETSSNLLTWMVFLLCKHQEWQDRLREEVMKECGEAIPDADMLNKLKLMNMVVLESLRLYGPAPDIIRQASRDLKLGNLTIPKDILLVINVLAIHRNKTHWGEDADDFNPLRFKNGVSKAAAHPNALVAFSLGPRACIGQNFAMLEVKTVIALLLQRFRFELSPDYKHAPVIRLTLQPQFGLPILVTPLPA</sequence>
<dbReference type="InterPro" id="IPR050665">
    <property type="entry name" value="Cytochrome_P450_Monooxygen"/>
</dbReference>
<dbReference type="AlphaFoldDB" id="A0AAV8S998"/>
<evidence type="ECO:0000256" key="7">
    <source>
        <dbReference type="ARBA" id="ARBA00023002"/>
    </source>
</evidence>
<evidence type="ECO:0000256" key="10">
    <source>
        <dbReference type="ARBA" id="ARBA00023136"/>
    </source>
</evidence>
<evidence type="ECO:0000256" key="8">
    <source>
        <dbReference type="ARBA" id="ARBA00023004"/>
    </source>
</evidence>
<comment type="cofactor">
    <cofactor evidence="11">
        <name>heme</name>
        <dbReference type="ChEBI" id="CHEBI:30413"/>
    </cofactor>
</comment>
<proteinExistence type="inferred from homology"/>
<dbReference type="Gene3D" id="1.10.630.10">
    <property type="entry name" value="Cytochrome P450"/>
    <property type="match status" value="1"/>
</dbReference>
<dbReference type="Proteomes" id="UP001159364">
    <property type="component" value="Linkage Group LG12"/>
</dbReference>
<evidence type="ECO:0000256" key="5">
    <source>
        <dbReference type="ARBA" id="ARBA00022723"/>
    </source>
</evidence>
<keyword evidence="7 12" id="KW-0560">Oxidoreductase</keyword>
<dbReference type="PRINTS" id="PR00385">
    <property type="entry name" value="P450"/>
</dbReference>
<dbReference type="InterPro" id="IPR002401">
    <property type="entry name" value="Cyt_P450_E_grp-I"/>
</dbReference>
<accession>A0AAV8S998</accession>
<evidence type="ECO:0000256" key="9">
    <source>
        <dbReference type="ARBA" id="ARBA00023033"/>
    </source>
</evidence>
<comment type="caution">
    <text evidence="13">The sequence shown here is derived from an EMBL/GenBank/DDBJ whole genome shotgun (WGS) entry which is preliminary data.</text>
</comment>
<evidence type="ECO:0000256" key="6">
    <source>
        <dbReference type="ARBA" id="ARBA00022989"/>
    </source>
</evidence>
<keyword evidence="6" id="KW-1133">Transmembrane helix</keyword>
<dbReference type="GO" id="GO:0016020">
    <property type="term" value="C:membrane"/>
    <property type="evidence" value="ECO:0007669"/>
    <property type="project" value="UniProtKB-SubCell"/>
</dbReference>